<evidence type="ECO:0000313" key="4">
    <source>
        <dbReference type="Proteomes" id="UP000447355"/>
    </source>
</evidence>
<dbReference type="Pfam" id="PF07589">
    <property type="entry name" value="PEP-CTERM"/>
    <property type="match status" value="1"/>
</dbReference>
<feature type="chain" id="PRO_5032653632" evidence="1">
    <location>
        <begin position="26"/>
        <end position="221"/>
    </location>
</feature>
<comment type="caution">
    <text evidence="3">The sequence shown here is derived from an EMBL/GenBank/DDBJ whole genome shotgun (WGS) entry which is preliminary data.</text>
</comment>
<protein>
    <submittedName>
        <fullName evidence="3">PEP-CTERM sorting domain-containing protein</fullName>
    </submittedName>
</protein>
<dbReference type="EMBL" id="WWCX01000052">
    <property type="protein sequence ID" value="MYM96713.1"/>
    <property type="molecule type" value="Genomic_DNA"/>
</dbReference>
<evidence type="ECO:0000259" key="2">
    <source>
        <dbReference type="Pfam" id="PF07589"/>
    </source>
</evidence>
<dbReference type="Proteomes" id="UP000447355">
    <property type="component" value="Unassembled WGS sequence"/>
</dbReference>
<dbReference type="NCBIfam" id="TIGR02595">
    <property type="entry name" value="PEP_CTERM"/>
    <property type="match status" value="1"/>
</dbReference>
<evidence type="ECO:0000313" key="3">
    <source>
        <dbReference type="EMBL" id="MYM96713.1"/>
    </source>
</evidence>
<dbReference type="InterPro" id="IPR013424">
    <property type="entry name" value="Ice-binding_C"/>
</dbReference>
<organism evidence="3 4">
    <name type="scientific">Duganella vulcania</name>
    <dbReference type="NCBI Taxonomy" id="2692166"/>
    <lineage>
        <taxon>Bacteria</taxon>
        <taxon>Pseudomonadati</taxon>
        <taxon>Pseudomonadota</taxon>
        <taxon>Betaproteobacteria</taxon>
        <taxon>Burkholderiales</taxon>
        <taxon>Oxalobacteraceae</taxon>
        <taxon>Telluria group</taxon>
        <taxon>Duganella</taxon>
    </lineage>
</organism>
<name>A0A845GQA1_9BURK</name>
<sequence length="221" mass="23083">MNCHKKLNSIGAALLLAAATLPAMASTPLAGRDQLFHAVAATDPNATYLYDADYNITWLRSTTGANVMTFDLANSWASLNWGGLTGWHLPTAGSVYDPGLYPSTVKGIGSEAAHLYYDVLGDQPGLDHAGNPQTIVRNAGPFGGADGVPAMIWLSGTHATNSDYAYAFSFFAGINAEGPKSGLIGAMAVRNGDVLAVPEPETYAMLLGGLGLVGLVARKRR</sequence>
<reference evidence="3" key="1">
    <citation type="submission" date="2019-12" db="EMBL/GenBank/DDBJ databases">
        <title>Novel species isolated from a subtropical stream in China.</title>
        <authorList>
            <person name="Lu H."/>
        </authorList>
    </citation>
    <scope>NUCLEOTIDE SEQUENCE [LARGE SCALE GENOMIC DNA]</scope>
    <source>
        <strain evidence="3">FT81W</strain>
    </source>
</reference>
<evidence type="ECO:0000256" key="1">
    <source>
        <dbReference type="SAM" id="SignalP"/>
    </source>
</evidence>
<feature type="signal peptide" evidence="1">
    <location>
        <begin position="1"/>
        <end position="25"/>
    </location>
</feature>
<dbReference type="RefSeq" id="WP_161085714.1">
    <property type="nucleotide sequence ID" value="NZ_WWCX01000052.1"/>
</dbReference>
<gene>
    <name evidence="3" type="ORF">GTP90_22915</name>
</gene>
<accession>A0A845GQA1</accession>
<keyword evidence="1" id="KW-0732">Signal</keyword>
<feature type="domain" description="Ice-binding protein C-terminal" evidence="2">
    <location>
        <begin position="196"/>
        <end position="221"/>
    </location>
</feature>
<dbReference type="AlphaFoldDB" id="A0A845GQA1"/>
<proteinExistence type="predicted"/>